<organism evidence="1 3">
    <name type="scientific">Pyrodictium delaneyi</name>
    <dbReference type="NCBI Taxonomy" id="1273541"/>
    <lineage>
        <taxon>Archaea</taxon>
        <taxon>Thermoproteota</taxon>
        <taxon>Thermoprotei</taxon>
        <taxon>Desulfurococcales</taxon>
        <taxon>Pyrodictiaceae</taxon>
        <taxon>Pyrodictium</taxon>
    </lineage>
</organism>
<dbReference type="EMBL" id="NCQP01000006">
    <property type="protein sequence ID" value="OWJ54222.1"/>
    <property type="molecule type" value="Genomic_DNA"/>
</dbReference>
<dbReference type="GeneID" id="26098406"/>
<dbReference type="AlphaFoldDB" id="A0A0P0N1J3"/>
<keyword evidence="4" id="KW-1185">Reference proteome</keyword>
<evidence type="ECO:0000313" key="1">
    <source>
        <dbReference type="EMBL" id="ALL00130.1"/>
    </source>
</evidence>
<dbReference type="Proteomes" id="UP000058613">
    <property type="component" value="Chromosome"/>
</dbReference>
<evidence type="ECO:0008006" key="5">
    <source>
        <dbReference type="Google" id="ProtNLM"/>
    </source>
</evidence>
<evidence type="ECO:0000313" key="4">
    <source>
        <dbReference type="Proteomes" id="UP000196694"/>
    </source>
</evidence>
<dbReference type="EMBL" id="CP013011">
    <property type="protein sequence ID" value="ALL00130.1"/>
    <property type="molecule type" value="Genomic_DNA"/>
</dbReference>
<dbReference type="Proteomes" id="UP000196694">
    <property type="component" value="Unassembled WGS sequence"/>
</dbReference>
<dbReference type="RefSeq" id="WP_055407254.1">
    <property type="nucleotide sequence ID" value="NZ_CP013011.1"/>
</dbReference>
<proteinExistence type="predicted"/>
<gene>
    <name evidence="2" type="ORF">Pdsh_06950</name>
    <name evidence="1" type="ORF">Pyrde_0080</name>
</gene>
<protein>
    <recommendedName>
        <fullName evidence="5">Transcriptional regulator</fullName>
    </recommendedName>
</protein>
<sequence length="90" mass="9977">MRFVDKIGVLLELAERSDGCIEQRELAHELEKRGLNPVTAKSSASRLVNKLLSAGLAVECSPSPRGSKRIYVEPDILRTLIQVCKLCKEV</sequence>
<dbReference type="STRING" id="1273541.Pyrde_0080"/>
<reference evidence="2 4" key="2">
    <citation type="submission" date="2017-05" db="EMBL/GenBank/DDBJ databases">
        <title>The draft genome of the hyperthermophilic archaeon 'Pyrodictium delaneyi strain Hulk', an iron and nitrate reducer, reveals the capacity for sulfate reduction.</title>
        <authorList>
            <person name="Demey L.M."/>
            <person name="Miller C."/>
            <person name="Manzella M."/>
            <person name="Reguera G."/>
            <person name="Kashefi K."/>
        </authorList>
    </citation>
    <scope>NUCLEOTIDE SEQUENCE [LARGE SCALE GENOMIC DNA]</scope>
    <source>
        <strain evidence="2 4">Hulk</strain>
    </source>
</reference>
<accession>A0A0P0N1J3</accession>
<evidence type="ECO:0000313" key="3">
    <source>
        <dbReference type="Proteomes" id="UP000058613"/>
    </source>
</evidence>
<evidence type="ECO:0000313" key="2">
    <source>
        <dbReference type="EMBL" id="OWJ54222.1"/>
    </source>
</evidence>
<dbReference type="KEGG" id="pdl:Pyrde_0080"/>
<name>A0A0P0N1J3_9CREN</name>
<reference evidence="1 3" key="1">
    <citation type="submission" date="2015-10" db="EMBL/GenBank/DDBJ databases">
        <title>Complete genome sequence of hyperthermophilic archaeon Pyrodictium delaneyi Su06.</title>
        <authorList>
            <person name="Jung J.-H."/>
            <person name="Lin J."/>
            <person name="Holden J.F."/>
            <person name="Park C.-S."/>
        </authorList>
    </citation>
    <scope>NUCLEOTIDE SEQUENCE [LARGE SCALE GENOMIC DNA]</scope>
    <source>
        <strain evidence="1 3">Su06</strain>
    </source>
</reference>